<accession>A0A1H2SLU4</accession>
<reference evidence="5" key="1">
    <citation type="submission" date="2016-10" db="EMBL/GenBank/DDBJ databases">
        <authorList>
            <person name="Varghese N."/>
        </authorList>
    </citation>
    <scope>NUCLEOTIDE SEQUENCE [LARGE SCALE GENOMIC DNA]</scope>
    <source>
        <strain evidence="5">DSM 12489</strain>
    </source>
</reference>
<dbReference type="InterPro" id="IPR026838">
    <property type="entry name" value="YheC/D"/>
</dbReference>
<dbReference type="Proteomes" id="UP001157137">
    <property type="component" value="Unassembled WGS sequence"/>
</dbReference>
<reference evidence="4" key="2">
    <citation type="submission" date="2016-10" db="EMBL/GenBank/DDBJ databases">
        <authorList>
            <person name="de Groot N.N."/>
        </authorList>
    </citation>
    <scope>NUCLEOTIDE SEQUENCE [LARGE SCALE GENOMIC DNA]</scope>
    <source>
        <strain evidence="4">DSM 12489</strain>
    </source>
</reference>
<feature type="domain" description="ATP-grasp" evidence="2">
    <location>
        <begin position="302"/>
        <end position="368"/>
    </location>
</feature>
<reference evidence="3" key="3">
    <citation type="submission" date="2023-02" db="EMBL/GenBank/DDBJ databases">
        <title>Proposal of a novel subspecies: Alicyclobacillus hesperidum subspecies aegle.</title>
        <authorList>
            <person name="Goto K."/>
            <person name="Fujii T."/>
            <person name="Yasui K."/>
            <person name="Mochida K."/>
            <person name="Kato-Tanaka Y."/>
            <person name="Morohoshi S."/>
            <person name="An S.Y."/>
            <person name="Kasai H."/>
            <person name="Yokota A."/>
        </authorList>
    </citation>
    <scope>NUCLEOTIDE SEQUENCE</scope>
    <source>
        <strain evidence="3">DSM 12766</strain>
    </source>
</reference>
<keyword evidence="1" id="KW-0547">Nucleotide-binding</keyword>
<dbReference type="InterPro" id="IPR011761">
    <property type="entry name" value="ATP-grasp"/>
</dbReference>
<dbReference type="Pfam" id="PF14398">
    <property type="entry name" value="ATPgrasp_YheCD"/>
    <property type="match status" value="1"/>
</dbReference>
<sequence length="381" mass="42748">MESKKRIVLALYVDGPIAKDRLFGEQTKMFEELTTYGDDCGVTVIVLTPGDFSSRRGFRFQSGRWVRVSGVDPDIVLRRSGVFTHKPVSAARELTELRKSGLLHTLPRQSGNKWSLYSWLSRDPLVRCHLPRTTLCTSGKQLYAALQSRMDVYLKPPGGSRGVSIYHLERRGRDVVATWERRLVDRTLDQVSSEFRPETETITRSLRNEAACLAFWQETGLRRAIVQDAVQLPRKDGAPYDFRWLVCDSEDPVIVARVGRMGRRGAVTTNIHTGGQAVCAEDLVELAVGTKQSDAVLRTMDEVATRIAQRLGARHGPFAEVGIDLAVTEQADVFVFEVNPTPGRRMLRVLDADLHRLSLESLIEYVIKAARRRGQSAGRES</sequence>
<dbReference type="RefSeq" id="WP_074692376.1">
    <property type="nucleotide sequence ID" value="NZ_BSRA01000001.1"/>
</dbReference>
<keyword evidence="5" id="KW-1185">Reference proteome</keyword>
<keyword evidence="1" id="KW-0067">ATP-binding</keyword>
<gene>
    <name evidence="3" type="ORF">Heshes_01230</name>
    <name evidence="4" type="ORF">SAMN04489725_104126</name>
</gene>
<proteinExistence type="predicted"/>
<dbReference type="GO" id="GO:0046872">
    <property type="term" value="F:metal ion binding"/>
    <property type="evidence" value="ECO:0007669"/>
    <property type="project" value="InterPro"/>
</dbReference>
<dbReference type="Gene3D" id="3.30.470.20">
    <property type="entry name" value="ATP-grasp fold, B domain"/>
    <property type="match status" value="1"/>
</dbReference>
<dbReference type="GO" id="GO:0005524">
    <property type="term" value="F:ATP binding"/>
    <property type="evidence" value="ECO:0007669"/>
    <property type="project" value="UniProtKB-UniRule"/>
</dbReference>
<dbReference type="STRING" id="89784.SAMN04489725_104126"/>
<organism evidence="4 5">
    <name type="scientific">Alicyclobacillus hesperidum</name>
    <dbReference type="NCBI Taxonomy" id="89784"/>
    <lineage>
        <taxon>Bacteria</taxon>
        <taxon>Bacillati</taxon>
        <taxon>Bacillota</taxon>
        <taxon>Bacilli</taxon>
        <taxon>Bacillales</taxon>
        <taxon>Alicyclobacillaceae</taxon>
        <taxon>Alicyclobacillus</taxon>
    </lineage>
</organism>
<evidence type="ECO:0000313" key="5">
    <source>
        <dbReference type="Proteomes" id="UP000182589"/>
    </source>
</evidence>
<dbReference type="EMBL" id="FNOJ01000004">
    <property type="protein sequence ID" value="SDW32487.1"/>
    <property type="molecule type" value="Genomic_DNA"/>
</dbReference>
<dbReference type="AlphaFoldDB" id="A0A1H2SLU4"/>
<dbReference type="SUPFAM" id="SSF56059">
    <property type="entry name" value="Glutathione synthetase ATP-binding domain-like"/>
    <property type="match status" value="1"/>
</dbReference>
<dbReference type="EMBL" id="BSRA01000001">
    <property type="protein sequence ID" value="GLV12439.1"/>
    <property type="molecule type" value="Genomic_DNA"/>
</dbReference>
<evidence type="ECO:0000313" key="3">
    <source>
        <dbReference type="EMBL" id="GLV12439.1"/>
    </source>
</evidence>
<evidence type="ECO:0000313" key="4">
    <source>
        <dbReference type="EMBL" id="SDW32487.1"/>
    </source>
</evidence>
<evidence type="ECO:0000256" key="1">
    <source>
        <dbReference type="PROSITE-ProRule" id="PRU00409"/>
    </source>
</evidence>
<protein>
    <submittedName>
        <fullName evidence="4">YheC/D like ATP-grasp</fullName>
    </submittedName>
</protein>
<dbReference type="PROSITE" id="PS50975">
    <property type="entry name" value="ATP_GRASP"/>
    <property type="match status" value="1"/>
</dbReference>
<dbReference type="Proteomes" id="UP000182589">
    <property type="component" value="Unassembled WGS sequence"/>
</dbReference>
<evidence type="ECO:0000259" key="2">
    <source>
        <dbReference type="PROSITE" id="PS50975"/>
    </source>
</evidence>
<name>A0A1H2SLU4_9BACL</name>